<keyword evidence="10" id="KW-1185">Reference proteome</keyword>
<evidence type="ECO:0000256" key="2">
    <source>
        <dbReference type="ARBA" id="ARBA00022692"/>
    </source>
</evidence>
<evidence type="ECO:0000313" key="9">
    <source>
        <dbReference type="EMBL" id="PIK39218.1"/>
    </source>
</evidence>
<keyword evidence="6 7" id="KW-0472">Membrane</keyword>
<dbReference type="Proteomes" id="UP000230750">
    <property type="component" value="Unassembled WGS sequence"/>
</dbReference>
<evidence type="ECO:0000256" key="3">
    <source>
        <dbReference type="ARBA" id="ARBA00022989"/>
    </source>
</evidence>
<feature type="transmembrane region" description="Helical" evidence="7">
    <location>
        <begin position="40"/>
        <end position="57"/>
    </location>
</feature>
<dbReference type="AlphaFoldDB" id="A0A2G8JU16"/>
<keyword evidence="3 7" id="KW-1133">Transmembrane helix</keyword>
<accession>A0A2G8JU16</accession>
<dbReference type="GO" id="GO:0005783">
    <property type="term" value="C:endoplasmic reticulum"/>
    <property type="evidence" value="ECO:0007669"/>
    <property type="project" value="TreeGrafter"/>
</dbReference>
<comment type="caution">
    <text evidence="9">The sequence shown here is derived from an EMBL/GenBank/DDBJ whole genome shotgun (WGS) entry which is preliminary data.</text>
</comment>
<dbReference type="GO" id="GO:0005506">
    <property type="term" value="F:iron ion binding"/>
    <property type="evidence" value="ECO:0007669"/>
    <property type="project" value="InterPro"/>
</dbReference>
<sequence length="374" mass="43780">MGAVFKTDAVTGYRRMFYIVSPNETSFKFVEDVPKYIDEASVYFLTLIALEYLVAYLEGKKSIFRLADSITSITAGMFLVVSDFVVKGFDIAVYSWIYENYRLLNLPWDNAWTWLICLFGIDLGYYWCHRMAHEVNFIWAAHQVHHSSEDYNLSTALRQSVVQRFTSWVFYIPLAPIIPPAIMLVHIEFNLIFQFWVHTQVVDKLGPLEYILNTPSHHRVHHGRNRYCIDKNYAGVFIIWDRMFGTFTPEKEPVVFGLVHPLQTWEPITVQLCHLKYMWHKIWEFETFSDKVAFIFKGPGWEPGKPRLGLIEDIPDIHHPQTKFDTFLPTWCKFYVGFHFLVSFLVLDAFVNIFEVGLTALAAALGIFYYYLTP</sequence>
<reference evidence="9 10" key="1">
    <citation type="journal article" date="2017" name="PLoS Biol.">
        <title>The sea cucumber genome provides insights into morphological evolution and visceral regeneration.</title>
        <authorList>
            <person name="Zhang X."/>
            <person name="Sun L."/>
            <person name="Yuan J."/>
            <person name="Sun Y."/>
            <person name="Gao Y."/>
            <person name="Zhang L."/>
            <person name="Li S."/>
            <person name="Dai H."/>
            <person name="Hamel J.F."/>
            <person name="Liu C."/>
            <person name="Yu Y."/>
            <person name="Liu S."/>
            <person name="Lin W."/>
            <person name="Guo K."/>
            <person name="Jin S."/>
            <person name="Xu P."/>
            <person name="Storey K.B."/>
            <person name="Huan P."/>
            <person name="Zhang T."/>
            <person name="Zhou Y."/>
            <person name="Zhang J."/>
            <person name="Lin C."/>
            <person name="Li X."/>
            <person name="Xing L."/>
            <person name="Huo D."/>
            <person name="Sun M."/>
            <person name="Wang L."/>
            <person name="Mercier A."/>
            <person name="Li F."/>
            <person name="Yang H."/>
            <person name="Xiang J."/>
        </authorList>
    </citation>
    <scope>NUCLEOTIDE SEQUENCE [LARGE SCALE GENOMIC DNA]</scope>
    <source>
        <strain evidence="9">Shaxun</strain>
        <tissue evidence="9">Muscle</tissue>
    </source>
</reference>
<dbReference type="Pfam" id="PF04116">
    <property type="entry name" value="FA_hydroxylase"/>
    <property type="match status" value="1"/>
</dbReference>
<dbReference type="GO" id="GO:0006643">
    <property type="term" value="P:membrane lipid metabolic process"/>
    <property type="evidence" value="ECO:0007669"/>
    <property type="project" value="TreeGrafter"/>
</dbReference>
<evidence type="ECO:0000256" key="5">
    <source>
        <dbReference type="ARBA" id="ARBA00023098"/>
    </source>
</evidence>
<protein>
    <submittedName>
        <fullName evidence="9">Putative alkylglycerol monooxygenase-like</fullName>
    </submittedName>
</protein>
<dbReference type="EMBL" id="MRZV01001262">
    <property type="protein sequence ID" value="PIK39218.1"/>
    <property type="molecule type" value="Genomic_DNA"/>
</dbReference>
<organism evidence="9 10">
    <name type="scientific">Stichopus japonicus</name>
    <name type="common">Sea cucumber</name>
    <dbReference type="NCBI Taxonomy" id="307972"/>
    <lineage>
        <taxon>Eukaryota</taxon>
        <taxon>Metazoa</taxon>
        <taxon>Echinodermata</taxon>
        <taxon>Eleutherozoa</taxon>
        <taxon>Echinozoa</taxon>
        <taxon>Holothuroidea</taxon>
        <taxon>Aspidochirotacea</taxon>
        <taxon>Aspidochirotida</taxon>
        <taxon>Stichopodidae</taxon>
        <taxon>Apostichopus</taxon>
    </lineage>
</organism>
<dbReference type="InterPro" id="IPR006694">
    <property type="entry name" value="Fatty_acid_hydroxylase"/>
</dbReference>
<evidence type="ECO:0000256" key="1">
    <source>
        <dbReference type="ARBA" id="ARBA00004127"/>
    </source>
</evidence>
<dbReference type="PANTHER" id="PTHR21624">
    <property type="entry name" value="STEROL DESATURASE-RELATED PROTEIN"/>
    <property type="match status" value="1"/>
</dbReference>
<evidence type="ECO:0000256" key="6">
    <source>
        <dbReference type="ARBA" id="ARBA00023136"/>
    </source>
</evidence>
<dbReference type="STRING" id="307972.A0A2G8JU16"/>
<keyword evidence="4" id="KW-0560">Oxidoreductase</keyword>
<feature type="domain" description="Fatty acid hydroxylase" evidence="8">
    <location>
        <begin position="114"/>
        <end position="246"/>
    </location>
</feature>
<comment type="subcellular location">
    <subcellularLocation>
        <location evidence="1">Endomembrane system</location>
        <topology evidence="1">Multi-pass membrane protein</topology>
    </subcellularLocation>
</comment>
<dbReference type="InterPro" id="IPR051689">
    <property type="entry name" value="Sterol_desaturase/TMEM195"/>
</dbReference>
<evidence type="ECO:0000259" key="8">
    <source>
        <dbReference type="Pfam" id="PF04116"/>
    </source>
</evidence>
<dbReference type="PANTHER" id="PTHR21624:SF1">
    <property type="entry name" value="ALKYLGLYCEROL MONOOXYGENASE"/>
    <property type="match status" value="1"/>
</dbReference>
<dbReference type="OrthoDB" id="6354873at2759"/>
<evidence type="ECO:0000256" key="4">
    <source>
        <dbReference type="ARBA" id="ARBA00023002"/>
    </source>
</evidence>
<name>A0A2G8JU16_STIJA</name>
<keyword evidence="2 7" id="KW-0812">Transmembrane</keyword>
<gene>
    <name evidence="9" type="ORF">BSL78_23937</name>
</gene>
<feature type="transmembrane region" description="Helical" evidence="7">
    <location>
        <begin position="353"/>
        <end position="372"/>
    </location>
</feature>
<keyword evidence="9" id="KW-0503">Monooxygenase</keyword>
<keyword evidence="5" id="KW-0443">Lipid metabolism</keyword>
<feature type="transmembrane region" description="Helical" evidence="7">
    <location>
        <begin position="110"/>
        <end position="128"/>
    </location>
</feature>
<evidence type="ECO:0000256" key="7">
    <source>
        <dbReference type="SAM" id="Phobius"/>
    </source>
</evidence>
<dbReference type="GO" id="GO:0008610">
    <property type="term" value="P:lipid biosynthetic process"/>
    <property type="evidence" value="ECO:0007669"/>
    <property type="project" value="InterPro"/>
</dbReference>
<dbReference type="GO" id="GO:0050479">
    <property type="term" value="F:glyceryl-ether monooxygenase activity"/>
    <property type="evidence" value="ECO:0007669"/>
    <property type="project" value="TreeGrafter"/>
</dbReference>
<evidence type="ECO:0000313" key="10">
    <source>
        <dbReference type="Proteomes" id="UP000230750"/>
    </source>
</evidence>
<dbReference type="GO" id="GO:0016020">
    <property type="term" value="C:membrane"/>
    <property type="evidence" value="ECO:0007669"/>
    <property type="project" value="GOC"/>
</dbReference>
<proteinExistence type="predicted"/>